<dbReference type="EMBL" id="JANGCH010000002">
    <property type="protein sequence ID" value="MCQ5121114.1"/>
    <property type="molecule type" value="Genomic_DNA"/>
</dbReference>
<reference evidence="3 4" key="1">
    <citation type="submission" date="2022-06" db="EMBL/GenBank/DDBJ databases">
        <title>Isolation of gut microbiota from human fecal samples.</title>
        <authorList>
            <person name="Pamer E.G."/>
            <person name="Barat B."/>
            <person name="Waligurski E."/>
            <person name="Medina S."/>
            <person name="Paddock L."/>
            <person name="Mostad J."/>
        </authorList>
    </citation>
    <scope>NUCLEOTIDE SEQUENCE [LARGE SCALE GENOMIC DNA]</scope>
    <source>
        <strain evidence="3 4">DFI.6.1</strain>
    </source>
</reference>
<evidence type="ECO:0000313" key="3">
    <source>
        <dbReference type="EMBL" id="MCQ5121114.1"/>
    </source>
</evidence>
<keyword evidence="1" id="KW-0472">Membrane</keyword>
<sequence length="199" mass="23162">MKNELKMMIGSEETILYEGKPDKKCFLFESIFHPLLPVAIIWAIFDLSFFNQMGIVGMQTFLIPFMLLHMMPVWIYLFGVIFSIRKYQNTYYIVTDHAVYLSSGIFAMQFAAKTFAELSRIDLHRGIFDQLFHVGDIVITTDQIGKRNMPVVLTIGSIANYAEVYQLVKKLQKDIYSDVMYPNDLRPEENHGYRTKYKG</sequence>
<dbReference type="RefSeq" id="WP_102267164.1">
    <property type="nucleotide sequence ID" value="NZ_CALVCM010000021.1"/>
</dbReference>
<protein>
    <submittedName>
        <fullName evidence="3">PH domain-containing protein</fullName>
    </submittedName>
</protein>
<proteinExistence type="predicted"/>
<feature type="transmembrane region" description="Helical" evidence="1">
    <location>
        <begin position="31"/>
        <end position="49"/>
    </location>
</feature>
<accession>A0ABT1SIR8</accession>
<keyword evidence="1" id="KW-0812">Transmembrane</keyword>
<dbReference type="InterPro" id="IPR005182">
    <property type="entry name" value="YdbS-like_PH"/>
</dbReference>
<feature type="transmembrane region" description="Helical" evidence="1">
    <location>
        <begin position="61"/>
        <end position="84"/>
    </location>
</feature>
<keyword evidence="4" id="KW-1185">Reference proteome</keyword>
<comment type="caution">
    <text evidence="3">The sequence shown here is derived from an EMBL/GenBank/DDBJ whole genome shotgun (WGS) entry which is preliminary data.</text>
</comment>
<name>A0ABT1SIR8_9FIRM</name>
<evidence type="ECO:0000313" key="4">
    <source>
        <dbReference type="Proteomes" id="UP001524435"/>
    </source>
</evidence>
<dbReference type="Proteomes" id="UP001524435">
    <property type="component" value="Unassembled WGS sequence"/>
</dbReference>
<gene>
    <name evidence="3" type="ORF">NE663_02410</name>
</gene>
<organism evidence="3 4">
    <name type="scientific">Massilicoli timonensis</name>
    <dbReference type="NCBI Taxonomy" id="2015901"/>
    <lineage>
        <taxon>Bacteria</taxon>
        <taxon>Bacillati</taxon>
        <taxon>Bacillota</taxon>
        <taxon>Erysipelotrichia</taxon>
        <taxon>Erysipelotrichales</taxon>
        <taxon>Erysipelotrichaceae</taxon>
        <taxon>Massilicoli</taxon>
    </lineage>
</organism>
<evidence type="ECO:0000256" key="1">
    <source>
        <dbReference type="SAM" id="Phobius"/>
    </source>
</evidence>
<evidence type="ECO:0000259" key="2">
    <source>
        <dbReference type="Pfam" id="PF03703"/>
    </source>
</evidence>
<dbReference type="Pfam" id="PF03703">
    <property type="entry name" value="bPH_2"/>
    <property type="match status" value="1"/>
</dbReference>
<keyword evidence="1" id="KW-1133">Transmembrane helix</keyword>
<feature type="domain" description="YdbS-like PH" evidence="2">
    <location>
        <begin position="87"/>
        <end position="166"/>
    </location>
</feature>